<organism evidence="5">
    <name type="scientific">mine drainage metagenome</name>
    <dbReference type="NCBI Taxonomy" id="410659"/>
    <lineage>
        <taxon>unclassified sequences</taxon>
        <taxon>metagenomes</taxon>
        <taxon>ecological metagenomes</taxon>
    </lineage>
</organism>
<dbReference type="PROSITE" id="PS50977">
    <property type="entry name" value="HTH_TETR_2"/>
    <property type="match status" value="1"/>
</dbReference>
<dbReference type="AlphaFoldDB" id="A0A1J5R927"/>
<name>A0A1J5R927_9ZZZZ</name>
<comment type="caution">
    <text evidence="5">The sequence shown here is derived from an EMBL/GenBank/DDBJ whole genome shotgun (WGS) entry which is preliminary data.</text>
</comment>
<reference evidence="5" key="1">
    <citation type="submission" date="2016-10" db="EMBL/GenBank/DDBJ databases">
        <title>Sequence of Gallionella enrichment culture.</title>
        <authorList>
            <person name="Poehlein A."/>
            <person name="Muehling M."/>
            <person name="Daniel R."/>
        </authorList>
    </citation>
    <scope>NUCLEOTIDE SEQUENCE</scope>
</reference>
<gene>
    <name evidence="5" type="primary">comR_5</name>
    <name evidence="5" type="ORF">GALL_257270</name>
</gene>
<keyword evidence="1" id="KW-0805">Transcription regulation</keyword>
<evidence type="ECO:0000256" key="3">
    <source>
        <dbReference type="ARBA" id="ARBA00023163"/>
    </source>
</evidence>
<evidence type="ECO:0000256" key="1">
    <source>
        <dbReference type="ARBA" id="ARBA00023015"/>
    </source>
</evidence>
<dbReference type="InterPro" id="IPR001647">
    <property type="entry name" value="HTH_TetR"/>
</dbReference>
<evidence type="ECO:0000313" key="5">
    <source>
        <dbReference type="EMBL" id="OIQ92361.1"/>
    </source>
</evidence>
<dbReference type="PANTHER" id="PTHR47506:SF1">
    <property type="entry name" value="HTH-TYPE TRANSCRIPTIONAL REGULATOR YJDC"/>
    <property type="match status" value="1"/>
</dbReference>
<evidence type="ECO:0000259" key="4">
    <source>
        <dbReference type="PROSITE" id="PS50977"/>
    </source>
</evidence>
<keyword evidence="2" id="KW-0238">DNA-binding</keyword>
<dbReference type="InterPro" id="IPR009057">
    <property type="entry name" value="Homeodomain-like_sf"/>
</dbReference>
<dbReference type="SUPFAM" id="SSF48498">
    <property type="entry name" value="Tetracyclin repressor-like, C-terminal domain"/>
    <property type="match status" value="1"/>
</dbReference>
<dbReference type="EMBL" id="MLJW01000234">
    <property type="protein sequence ID" value="OIQ92361.1"/>
    <property type="molecule type" value="Genomic_DNA"/>
</dbReference>
<dbReference type="PRINTS" id="PR00455">
    <property type="entry name" value="HTHTETR"/>
</dbReference>
<protein>
    <submittedName>
        <fullName evidence="5">HTH-type transcriptional repressor ComR</fullName>
    </submittedName>
</protein>
<dbReference type="SUPFAM" id="SSF46689">
    <property type="entry name" value="Homeodomain-like"/>
    <property type="match status" value="1"/>
</dbReference>
<dbReference type="GO" id="GO:0003677">
    <property type="term" value="F:DNA binding"/>
    <property type="evidence" value="ECO:0007669"/>
    <property type="project" value="UniProtKB-KW"/>
</dbReference>
<evidence type="ECO:0000256" key="2">
    <source>
        <dbReference type="ARBA" id="ARBA00023125"/>
    </source>
</evidence>
<sequence length="195" mass="20780">MGRNQTFETTTVVAAARDVFWGQGYEATSVADLEEATGVNRSSLYHAFGSKRGLFDAAVQDYLDTVIRPRLRVLTGSTAGRLGLLAYVDGLRSAVQALPDDSPRRGCLLVNCAAGLAGHDDAARAVVDDYRVELTAALGHSLAVAGVPDEIDEGAIILSSLTISAMLLARINREAADLVLGTARRHVLEWTADNR</sequence>
<accession>A0A1J5R927</accession>
<dbReference type="PANTHER" id="PTHR47506">
    <property type="entry name" value="TRANSCRIPTIONAL REGULATORY PROTEIN"/>
    <property type="match status" value="1"/>
</dbReference>
<feature type="domain" description="HTH tetR-type" evidence="4">
    <location>
        <begin position="6"/>
        <end position="66"/>
    </location>
</feature>
<dbReference type="Gene3D" id="1.10.357.10">
    <property type="entry name" value="Tetracycline Repressor, domain 2"/>
    <property type="match status" value="1"/>
</dbReference>
<dbReference type="Gene3D" id="1.10.10.60">
    <property type="entry name" value="Homeodomain-like"/>
    <property type="match status" value="1"/>
</dbReference>
<keyword evidence="3" id="KW-0804">Transcription</keyword>
<dbReference type="Pfam" id="PF00440">
    <property type="entry name" value="TetR_N"/>
    <property type="match status" value="1"/>
</dbReference>
<proteinExistence type="predicted"/>
<dbReference type="InterPro" id="IPR036271">
    <property type="entry name" value="Tet_transcr_reg_TetR-rel_C_sf"/>
</dbReference>